<evidence type="ECO:0000313" key="3">
    <source>
        <dbReference type="EMBL" id="MBI4923467.1"/>
    </source>
</evidence>
<keyword evidence="1" id="KW-0732">Signal</keyword>
<feature type="domain" description="DUF4424" evidence="2">
    <location>
        <begin position="18"/>
        <end position="330"/>
    </location>
</feature>
<dbReference type="InterPro" id="IPR025538">
    <property type="entry name" value="DUF4424"/>
</dbReference>
<name>A0A933P0C7_9HYPH</name>
<comment type="caution">
    <text evidence="3">The sequence shown here is derived from an EMBL/GenBank/DDBJ whole genome shotgun (WGS) entry which is preliminary data.</text>
</comment>
<sequence>MKPLLIAALALVAAPAVANDTMSQLGTGGLVFVTSQDVSMDSEDLSVSPDEVRVVYAFTNHSKDDQHTLVAFPLPDITGDGDFMVNIPTEDPENLFGFTTTFDGKPAKSTLHQYAFAVGIDQTELLGSLGVPLTPFGEDTISALNALSDDDKANLMHLGMVIPMVYDSGNGEETDYTPIWTLRSTYSWEADFKAGETVEVVHSYKPSVGGTVATIFLAPPYDATDEDRPKAYRDKYCTDDDFIKTVKKSLRDPGDLYSAPYVETWISYIWSTGANWSGPIGKFHLTIDKGRPENLVSFCWDGKVKKTGPTTFEMEAKDWYPPYNHELEILILNHQNADANAG</sequence>
<accession>A0A933P0C7</accession>
<protein>
    <submittedName>
        <fullName evidence="3">DUF4424 domain-containing protein</fullName>
    </submittedName>
</protein>
<dbReference type="Pfam" id="PF14415">
    <property type="entry name" value="DUF4424"/>
    <property type="match status" value="1"/>
</dbReference>
<dbReference type="Proteomes" id="UP000782610">
    <property type="component" value="Unassembled WGS sequence"/>
</dbReference>
<gene>
    <name evidence="3" type="ORF">HY834_17140</name>
</gene>
<feature type="chain" id="PRO_5037136164" evidence="1">
    <location>
        <begin position="19"/>
        <end position="342"/>
    </location>
</feature>
<evidence type="ECO:0000256" key="1">
    <source>
        <dbReference type="SAM" id="SignalP"/>
    </source>
</evidence>
<dbReference type="EMBL" id="JACRAF010000056">
    <property type="protein sequence ID" value="MBI4923467.1"/>
    <property type="molecule type" value="Genomic_DNA"/>
</dbReference>
<reference evidence="3" key="1">
    <citation type="submission" date="2020-07" db="EMBL/GenBank/DDBJ databases">
        <title>Huge and variable diversity of episymbiotic CPR bacteria and DPANN archaea in groundwater ecosystems.</title>
        <authorList>
            <person name="He C.Y."/>
            <person name="Keren R."/>
            <person name="Whittaker M."/>
            <person name="Farag I.F."/>
            <person name="Doudna J."/>
            <person name="Cate J.H.D."/>
            <person name="Banfield J.F."/>
        </authorList>
    </citation>
    <scope>NUCLEOTIDE SEQUENCE</scope>
    <source>
        <strain evidence="3">NC_groundwater_1586_Pr3_B-0.1um_66_15</strain>
    </source>
</reference>
<proteinExistence type="predicted"/>
<dbReference type="Gene3D" id="2.60.40.3680">
    <property type="match status" value="1"/>
</dbReference>
<feature type="signal peptide" evidence="1">
    <location>
        <begin position="1"/>
        <end position="18"/>
    </location>
</feature>
<evidence type="ECO:0000313" key="4">
    <source>
        <dbReference type="Proteomes" id="UP000782610"/>
    </source>
</evidence>
<organism evidence="3 4">
    <name type="scientific">Devosia nanyangense</name>
    <dbReference type="NCBI Taxonomy" id="1228055"/>
    <lineage>
        <taxon>Bacteria</taxon>
        <taxon>Pseudomonadati</taxon>
        <taxon>Pseudomonadota</taxon>
        <taxon>Alphaproteobacteria</taxon>
        <taxon>Hyphomicrobiales</taxon>
        <taxon>Devosiaceae</taxon>
        <taxon>Devosia</taxon>
    </lineage>
</organism>
<dbReference type="AlphaFoldDB" id="A0A933P0C7"/>
<evidence type="ECO:0000259" key="2">
    <source>
        <dbReference type="Pfam" id="PF14415"/>
    </source>
</evidence>